<evidence type="ECO:0000313" key="2">
    <source>
        <dbReference type="EMBL" id="PUE00099.1"/>
    </source>
</evidence>
<dbReference type="Gene3D" id="3.60.21.10">
    <property type="match status" value="1"/>
</dbReference>
<comment type="caution">
    <text evidence="2">The sequence shown here is derived from an EMBL/GenBank/DDBJ whole genome shotgun (WGS) entry which is preliminary data.</text>
</comment>
<dbReference type="PANTHER" id="PTHR42850">
    <property type="entry name" value="METALLOPHOSPHOESTERASE"/>
    <property type="match status" value="1"/>
</dbReference>
<reference evidence="2 3" key="1">
    <citation type="submission" date="2018-01" db="EMBL/GenBank/DDBJ databases">
        <title>Novel co-symbiosis in the lucinid bivalve Phacoides pectinatus.</title>
        <authorList>
            <person name="Lim S.J."/>
            <person name="Davis B.G."/>
            <person name="Gill D.E."/>
            <person name="Engel A.S."/>
            <person name="Anderson L.C."/>
            <person name="Campbell B.J."/>
        </authorList>
    </citation>
    <scope>NUCLEOTIDE SEQUENCE [LARGE SCALE GENOMIC DNA]</scope>
    <source>
        <strain evidence="2">N3_P5</strain>
    </source>
</reference>
<name>A0A6N4DP89_9GAMM</name>
<dbReference type="InterPro" id="IPR011152">
    <property type="entry name" value="Pesterase_MJ0912"/>
</dbReference>
<accession>A0A6N4DP89</accession>
<organism evidence="2 3">
    <name type="scientific">Candidatus Sedimenticola endophacoides</name>
    <dbReference type="NCBI Taxonomy" id="2548426"/>
    <lineage>
        <taxon>Bacteria</taxon>
        <taxon>Pseudomonadati</taxon>
        <taxon>Pseudomonadota</taxon>
        <taxon>Gammaproteobacteria</taxon>
        <taxon>Chromatiales</taxon>
        <taxon>Sedimenticolaceae</taxon>
        <taxon>Sedimenticola</taxon>
    </lineage>
</organism>
<sequence length="277" mass="31638">MRVAVFSDVQANLPAMEVVAETILRWAPDLVVLAGDLVNRGPRNRECLDLYLDLSRRLHCVALRGNHEDYLLHCASHPPLDPHDAALRRFADWSASQLGARVRLFERWADHLDFPAEGWRQWVHVTHGTLLGNRNGISASIPDAGLERKLPPQTELFVTAHTHKVHRRTFQGTHILNIGSVGSPFDGDTRSSHARLEFRNGAWHGKIVRLGYDRQRMERDCRNSGFLDQGGPLARVIFEEWRRATLLMPHWNRRYRQAVLEGRISMERAVAEFMGGL</sequence>
<dbReference type="InterPro" id="IPR004843">
    <property type="entry name" value="Calcineurin-like_PHP"/>
</dbReference>
<dbReference type="GO" id="GO:0005737">
    <property type="term" value="C:cytoplasm"/>
    <property type="evidence" value="ECO:0007669"/>
    <property type="project" value="TreeGrafter"/>
</dbReference>
<dbReference type="Pfam" id="PF00149">
    <property type="entry name" value="Metallophos"/>
    <property type="match status" value="1"/>
</dbReference>
<feature type="domain" description="Calcineurin-like phosphoesterase" evidence="1">
    <location>
        <begin position="1"/>
        <end position="163"/>
    </location>
</feature>
<gene>
    <name evidence="2" type="ORF">C3L24_09725</name>
</gene>
<dbReference type="EMBL" id="PQCO01000234">
    <property type="protein sequence ID" value="PUE00099.1"/>
    <property type="molecule type" value="Genomic_DNA"/>
</dbReference>
<evidence type="ECO:0000313" key="3">
    <source>
        <dbReference type="Proteomes" id="UP000250928"/>
    </source>
</evidence>
<proteinExistence type="predicted"/>
<evidence type="ECO:0000259" key="1">
    <source>
        <dbReference type="Pfam" id="PF00149"/>
    </source>
</evidence>
<protein>
    <submittedName>
        <fullName evidence="2">Metallophosphoesterase</fullName>
    </submittedName>
</protein>
<dbReference type="AlphaFoldDB" id="A0A6N4DP89"/>
<dbReference type="SUPFAM" id="SSF56300">
    <property type="entry name" value="Metallo-dependent phosphatases"/>
    <property type="match status" value="1"/>
</dbReference>
<dbReference type="PIRSF" id="PIRSF000883">
    <property type="entry name" value="Pesterase_MJ0912"/>
    <property type="match status" value="1"/>
</dbReference>
<dbReference type="CDD" id="cd00838">
    <property type="entry name" value="MPP_superfamily"/>
    <property type="match status" value="1"/>
</dbReference>
<dbReference type="PANTHER" id="PTHR42850:SF2">
    <property type="entry name" value="BLL5683 PROTEIN"/>
    <property type="match status" value="1"/>
</dbReference>
<dbReference type="InterPro" id="IPR050126">
    <property type="entry name" value="Ap4A_hydrolase"/>
</dbReference>
<dbReference type="InterPro" id="IPR029052">
    <property type="entry name" value="Metallo-depent_PP-like"/>
</dbReference>
<dbReference type="GO" id="GO:0016791">
    <property type="term" value="F:phosphatase activity"/>
    <property type="evidence" value="ECO:0007669"/>
    <property type="project" value="TreeGrafter"/>
</dbReference>
<dbReference type="Proteomes" id="UP000250928">
    <property type="component" value="Unassembled WGS sequence"/>
</dbReference>